<dbReference type="Gene3D" id="1.20.58.410">
    <property type="entry name" value="Release factor"/>
    <property type="match status" value="1"/>
</dbReference>
<dbReference type="Proteomes" id="UP000184114">
    <property type="component" value="Unassembled WGS sequence"/>
</dbReference>
<keyword evidence="7" id="KW-0175">Coiled coil</keyword>
<dbReference type="GO" id="GO:0005737">
    <property type="term" value="C:cytoplasm"/>
    <property type="evidence" value="ECO:0007669"/>
    <property type="project" value="UniProtKB-SubCell"/>
</dbReference>
<evidence type="ECO:0000256" key="4">
    <source>
        <dbReference type="ARBA" id="ARBA00022481"/>
    </source>
</evidence>
<feature type="domain" description="Prokaryotic-type class I peptide chain release factors" evidence="8">
    <location>
        <begin position="224"/>
        <end position="240"/>
    </location>
</feature>
<keyword evidence="6" id="KW-0963">Cytoplasm</keyword>
<dbReference type="SMART" id="SM00937">
    <property type="entry name" value="PCRF"/>
    <property type="match status" value="1"/>
</dbReference>
<comment type="subcellular location">
    <subcellularLocation>
        <location evidence="6">Cytoplasm</location>
    </subcellularLocation>
</comment>
<keyword evidence="5 6" id="KW-0648">Protein biosynthesis</keyword>
<comment type="PTM">
    <text evidence="6">Methylated by PrmC. Methylation increases the termination efficiency of RF2.</text>
</comment>
<evidence type="ECO:0000256" key="5">
    <source>
        <dbReference type="ARBA" id="ARBA00022917"/>
    </source>
</evidence>
<comment type="similarity">
    <text evidence="2 6">Belongs to the prokaryotic/mitochondrial release factor family.</text>
</comment>
<accession>A0A1M4XQQ0</accession>
<comment type="function">
    <text evidence="1 6">Peptide chain release factor 2 directs the termination of translation in response to the peptide chain termination codons UGA and UAA.</text>
</comment>
<dbReference type="STRING" id="1123404.SAMN02745784_02348"/>
<keyword evidence="4 6" id="KW-0488">Methylation</keyword>
<evidence type="ECO:0000256" key="1">
    <source>
        <dbReference type="ARBA" id="ARBA00002613"/>
    </source>
</evidence>
<feature type="modified residue" description="N5-methylglutamine" evidence="6">
    <location>
        <position position="231"/>
    </location>
</feature>
<gene>
    <name evidence="6" type="primary">prfB</name>
    <name evidence="9" type="ORF">SAMN02745784_02348</name>
</gene>
<dbReference type="GO" id="GO:0016149">
    <property type="term" value="F:translation release factor activity, codon specific"/>
    <property type="evidence" value="ECO:0007669"/>
    <property type="project" value="UniProtKB-UniRule"/>
</dbReference>
<dbReference type="EMBL" id="FQTY01000012">
    <property type="protein sequence ID" value="SHE95686.1"/>
    <property type="molecule type" value="Genomic_DNA"/>
</dbReference>
<evidence type="ECO:0000256" key="2">
    <source>
        <dbReference type="ARBA" id="ARBA00010835"/>
    </source>
</evidence>
<evidence type="ECO:0000256" key="3">
    <source>
        <dbReference type="ARBA" id="ARBA00019192"/>
    </source>
</evidence>
<protein>
    <recommendedName>
        <fullName evidence="3 6">Peptide chain release factor 2</fullName>
        <shortName evidence="6">RF-2</shortName>
    </recommendedName>
</protein>
<dbReference type="HAMAP" id="MF_00094">
    <property type="entry name" value="Rel_fac_2"/>
    <property type="match status" value="1"/>
</dbReference>
<dbReference type="Pfam" id="PF03462">
    <property type="entry name" value="PCRF"/>
    <property type="match status" value="1"/>
</dbReference>
<proteinExistence type="inferred from homology"/>
<dbReference type="InterPro" id="IPR005139">
    <property type="entry name" value="PCRF"/>
</dbReference>
<dbReference type="AlphaFoldDB" id="A0A1M4XQQ0"/>
<name>A0A1M4XQQ0_9FIRM</name>
<sequence length="347" mass="39612">MFHFDIQGLRDKSLDLEQQSYEEDFWKDIDKAQKIMQEIKALKNQVKEYDDLMKDIEELEVLMDLVLEEEAYDMYTDVEEGLMKLLKRADDFKLSTLLSGEFDKNNAILSIHSGAGGLEAQDWAEMLLRLYRRWAEGKGFQVETLDILADTEGGIKSVTLLIKGYNAYGYLKSEKGVHRLVRISPFDSAGKRHTSFASIDVYPEIDDEVNIEINPSDLKIDTYRSGGAGGQHVNTTDSAVRITHIPTGIVVQCQNERSQITNKQTAMNMLKAKLIQLKEEEKKERIEDLQGSYSQIAWGAQIRSYVFHPYSMVKDHRTNAEVGDVYGVMDGDIDIFINEYLKQKALS</sequence>
<dbReference type="PANTHER" id="PTHR43116">
    <property type="entry name" value="PEPTIDE CHAIN RELEASE FACTOR 2"/>
    <property type="match status" value="1"/>
</dbReference>
<dbReference type="InterPro" id="IPR045853">
    <property type="entry name" value="Pep_chain_release_fac_I_sf"/>
</dbReference>
<organism evidence="9 10">
    <name type="scientific">Tissierella praeacuta DSM 18095</name>
    <dbReference type="NCBI Taxonomy" id="1123404"/>
    <lineage>
        <taxon>Bacteria</taxon>
        <taxon>Bacillati</taxon>
        <taxon>Bacillota</taxon>
        <taxon>Tissierellia</taxon>
        <taxon>Tissierellales</taxon>
        <taxon>Tissierellaceae</taxon>
        <taxon>Tissierella</taxon>
    </lineage>
</organism>
<dbReference type="Gene3D" id="3.30.160.20">
    <property type="match status" value="1"/>
</dbReference>
<dbReference type="Gene3D" id="3.30.70.1660">
    <property type="match status" value="1"/>
</dbReference>
<keyword evidence="10" id="KW-1185">Reference proteome</keyword>
<dbReference type="NCBIfam" id="TIGR00020">
    <property type="entry name" value="prfB"/>
    <property type="match status" value="1"/>
</dbReference>
<dbReference type="SUPFAM" id="SSF75620">
    <property type="entry name" value="Release factor"/>
    <property type="match status" value="1"/>
</dbReference>
<feature type="coiled-coil region" evidence="7">
    <location>
        <begin position="32"/>
        <end position="69"/>
    </location>
</feature>
<feature type="coiled-coil region" evidence="7">
    <location>
        <begin position="260"/>
        <end position="287"/>
    </location>
</feature>
<evidence type="ECO:0000256" key="6">
    <source>
        <dbReference type="HAMAP-Rule" id="MF_00094"/>
    </source>
</evidence>
<dbReference type="FunFam" id="3.30.160.20:FF:000010">
    <property type="entry name" value="Peptide chain release factor 2"/>
    <property type="match status" value="1"/>
</dbReference>
<evidence type="ECO:0000256" key="7">
    <source>
        <dbReference type="SAM" id="Coils"/>
    </source>
</evidence>
<dbReference type="PANTHER" id="PTHR43116:SF3">
    <property type="entry name" value="CLASS I PEPTIDE CHAIN RELEASE FACTOR"/>
    <property type="match status" value="1"/>
</dbReference>
<dbReference type="InterPro" id="IPR000352">
    <property type="entry name" value="Pep_chain_release_fac_I"/>
</dbReference>
<dbReference type="PROSITE" id="PS00745">
    <property type="entry name" value="RF_PROK_I"/>
    <property type="match status" value="1"/>
</dbReference>
<evidence type="ECO:0000313" key="9">
    <source>
        <dbReference type="EMBL" id="SHE95686.1"/>
    </source>
</evidence>
<reference evidence="10" key="1">
    <citation type="submission" date="2016-11" db="EMBL/GenBank/DDBJ databases">
        <authorList>
            <person name="Varghese N."/>
            <person name="Submissions S."/>
        </authorList>
    </citation>
    <scope>NUCLEOTIDE SEQUENCE [LARGE SCALE GENOMIC DNA]</scope>
    <source>
        <strain evidence="10">DSM 18095</strain>
    </source>
</reference>
<evidence type="ECO:0000259" key="8">
    <source>
        <dbReference type="PROSITE" id="PS00745"/>
    </source>
</evidence>
<evidence type="ECO:0000313" key="10">
    <source>
        <dbReference type="Proteomes" id="UP000184114"/>
    </source>
</evidence>
<dbReference type="InterPro" id="IPR004374">
    <property type="entry name" value="PrfB"/>
</dbReference>
<dbReference type="Pfam" id="PF00472">
    <property type="entry name" value="RF-1"/>
    <property type="match status" value="1"/>
</dbReference>